<gene>
    <name evidence="1" type="ORF">NYP16_06985</name>
</gene>
<dbReference type="InterPro" id="IPR021795">
    <property type="entry name" value="DUF3363"/>
</dbReference>
<dbReference type="RefSeq" id="WP_274943396.1">
    <property type="nucleotide sequence ID" value="NZ_JANWOI010000002.1"/>
</dbReference>
<accession>A0A9X3Z718</accession>
<evidence type="ECO:0000313" key="2">
    <source>
        <dbReference type="Proteomes" id="UP001141619"/>
    </source>
</evidence>
<dbReference type="EMBL" id="JANWOI010000002">
    <property type="protein sequence ID" value="MDA5193697.1"/>
    <property type="molecule type" value="Genomic_DNA"/>
</dbReference>
<dbReference type="Pfam" id="PF11843">
    <property type="entry name" value="DUF3363"/>
    <property type="match status" value="1"/>
</dbReference>
<reference evidence="1" key="2">
    <citation type="journal article" date="2023" name="Syst. Appl. Microbiol.">
        <title>Govania unica gen. nov., sp. nov., a rare biosphere bacterium that represents a novel family in the class Alphaproteobacteria.</title>
        <authorList>
            <person name="Vandamme P."/>
            <person name="Peeters C."/>
            <person name="Hettiarachchi A."/>
            <person name="Cnockaert M."/>
            <person name="Carlier A."/>
        </authorList>
    </citation>
    <scope>NUCLEOTIDE SEQUENCE</scope>
    <source>
        <strain evidence="1">LMG 31809</strain>
    </source>
</reference>
<dbReference type="AlphaFoldDB" id="A0A9X3Z718"/>
<dbReference type="Proteomes" id="UP001141619">
    <property type="component" value="Unassembled WGS sequence"/>
</dbReference>
<keyword evidence="2" id="KW-1185">Reference proteome</keyword>
<sequence length="664" mass="75279">MSDRDDRFKPELGRIRSVGRGCGRPYLNRVLKEMSVAGLAGLSGHSFSGYRIGRGNDAGRHERAGYRPGPAYRRVIIKTRLVRLSSGRQAAVRAHLRYIQRDGVSRTNDPGELYDCSSDAADGKAFLDRGEGDRHQFRFIVSAEDAAELDDQKPFIRDLMAAMEKDLGTRLDWVAVDHFNTDNPHTHILLRGKDERGQDLIIARDYIREGMRRRASELITLELGPQTELEIRRKLERQVAQDRFTDLDRDLLRSAADGIVDLRAMPEPARDRHKRLQKIGRLQVLAERGLALEIKTGRWTLSPKLEETLRQAGERGDIIKTMHRALADQKQSRAIVSFDIHHDISSEHPMTGLLIGKGVAGDGLGDRLHLVIDGSDGRVHYLELPEAACGDIPRGSLVEVVRTRQQARAADRTIADLARQNESLYEPAVHLLMARERIPVPGDNHEGYVEAHVRRLEALRRTGIVERLGPDCWRIPEDYELRAEAHDRSRNQQVRLRLLCPIGLETQITANAATWLDRAILDPGSFGIRDGGFGREVLRSMEHRKEWLAGQGLLHQEADRWIPHRNFLTLLARRELEETGRGLEQMGDLPFRVPENGERVRGIYRQSLTLVSGKYALIEGTHEINLVPWRPVIERELGRHVSGIVHGDGVSWKMGRGRDRGPWR</sequence>
<name>A0A9X3Z718_9PROT</name>
<protein>
    <submittedName>
        <fullName evidence="1">DUF3363 domain-containing protein</fullName>
    </submittedName>
</protein>
<reference evidence="1" key="1">
    <citation type="submission" date="2022-08" db="EMBL/GenBank/DDBJ databases">
        <authorList>
            <person name="Vandamme P."/>
            <person name="Hettiarachchi A."/>
            <person name="Peeters C."/>
            <person name="Cnockaert M."/>
            <person name="Carlier A."/>
        </authorList>
    </citation>
    <scope>NUCLEOTIDE SEQUENCE</scope>
    <source>
        <strain evidence="1">LMG 31809</strain>
    </source>
</reference>
<comment type="caution">
    <text evidence="1">The sequence shown here is derived from an EMBL/GenBank/DDBJ whole genome shotgun (WGS) entry which is preliminary data.</text>
</comment>
<organism evidence="1 2">
    <name type="scientific">Govanella unica</name>
    <dbReference type="NCBI Taxonomy" id="2975056"/>
    <lineage>
        <taxon>Bacteria</taxon>
        <taxon>Pseudomonadati</taxon>
        <taxon>Pseudomonadota</taxon>
        <taxon>Alphaproteobacteria</taxon>
        <taxon>Emcibacterales</taxon>
        <taxon>Govanellaceae</taxon>
        <taxon>Govanella</taxon>
    </lineage>
</organism>
<proteinExistence type="predicted"/>
<evidence type="ECO:0000313" key="1">
    <source>
        <dbReference type="EMBL" id="MDA5193697.1"/>
    </source>
</evidence>